<dbReference type="InterPro" id="IPR001279">
    <property type="entry name" value="Metallo-B-lactamas"/>
</dbReference>
<dbReference type="InterPro" id="IPR051682">
    <property type="entry name" value="Mito_Persulfide_Diox"/>
</dbReference>
<keyword evidence="1" id="KW-0479">Metal-binding</keyword>
<organism evidence="3 4">
    <name type="scientific">Svornostia abyssi</name>
    <dbReference type="NCBI Taxonomy" id="2898438"/>
    <lineage>
        <taxon>Bacteria</taxon>
        <taxon>Bacillati</taxon>
        <taxon>Actinomycetota</taxon>
        <taxon>Thermoleophilia</taxon>
        <taxon>Solirubrobacterales</taxon>
        <taxon>Baekduiaceae</taxon>
        <taxon>Svornostia</taxon>
    </lineage>
</organism>
<dbReference type="InterPro" id="IPR044528">
    <property type="entry name" value="POD-like_MBL-fold"/>
</dbReference>
<evidence type="ECO:0000256" key="1">
    <source>
        <dbReference type="ARBA" id="ARBA00022723"/>
    </source>
</evidence>
<sequence length="373" mass="38552">MSTTTASPAQISPASLAERILAGAPVTLLDVREDASWSIEGPTVTSRHVPAPAVLADPEALAQELDGPVITVCTKGITAERVAQALAGAGADATVLAGGMRGWIGLLRAVPVEVDVPGLEVRQIQRPGRGCLSYLVAAGDRALVVDPAPDADAYLALADDLGVRITAVVDTHLHADHLSGARELARRAAARLYLPAPALDRGVTYAGEVLPLVDGDALDLGGIPIRAIALPGHTTDMTGVLVGGRVLIGGDSLFVDGIARPDLQQGDPEGARAMARMLHRTLHERVLSLGDDVVLLPGHTHPGLHGEAVAATLGDVRRAVPELAIDDPAAFAEELLADMPPRPANYESVIAVNAGQHPYDPDLEAGGNSCSTR</sequence>
<gene>
    <name evidence="3" type="ORF">LRS13_08270</name>
</gene>
<proteinExistence type="predicted"/>
<dbReference type="Gene3D" id="3.40.250.10">
    <property type="entry name" value="Rhodanese-like domain"/>
    <property type="match status" value="1"/>
</dbReference>
<keyword evidence="4" id="KW-1185">Reference proteome</keyword>
<dbReference type="PROSITE" id="PS50206">
    <property type="entry name" value="RHODANESE_3"/>
    <property type="match status" value="1"/>
</dbReference>
<evidence type="ECO:0000259" key="2">
    <source>
        <dbReference type="PROSITE" id="PS50206"/>
    </source>
</evidence>
<dbReference type="InterPro" id="IPR036866">
    <property type="entry name" value="RibonucZ/Hydroxyglut_hydro"/>
</dbReference>
<dbReference type="SMART" id="SM00849">
    <property type="entry name" value="Lactamase_B"/>
    <property type="match status" value="1"/>
</dbReference>
<dbReference type="SUPFAM" id="SSF52821">
    <property type="entry name" value="Rhodanese/Cell cycle control phosphatase"/>
    <property type="match status" value="1"/>
</dbReference>
<dbReference type="Pfam" id="PF00753">
    <property type="entry name" value="Lactamase_B"/>
    <property type="match status" value="1"/>
</dbReference>
<dbReference type="Proteomes" id="UP001058860">
    <property type="component" value="Chromosome"/>
</dbReference>
<dbReference type="Gene3D" id="3.60.15.10">
    <property type="entry name" value="Ribonuclease Z/Hydroxyacylglutathione hydrolase-like"/>
    <property type="match status" value="1"/>
</dbReference>
<name>A0ABY5PLU3_9ACTN</name>
<dbReference type="PANTHER" id="PTHR43084:SF1">
    <property type="entry name" value="PERSULFIDE DIOXYGENASE ETHE1, MITOCHONDRIAL"/>
    <property type="match status" value="1"/>
</dbReference>
<dbReference type="RefSeq" id="WP_353865952.1">
    <property type="nucleotide sequence ID" value="NZ_CP088295.1"/>
</dbReference>
<dbReference type="Pfam" id="PF00581">
    <property type="entry name" value="Rhodanese"/>
    <property type="match status" value="1"/>
</dbReference>
<dbReference type="EMBL" id="CP088295">
    <property type="protein sequence ID" value="UUY05500.1"/>
    <property type="molecule type" value="Genomic_DNA"/>
</dbReference>
<feature type="domain" description="Rhodanese" evidence="2">
    <location>
        <begin position="22"/>
        <end position="105"/>
    </location>
</feature>
<evidence type="ECO:0000313" key="3">
    <source>
        <dbReference type="EMBL" id="UUY05500.1"/>
    </source>
</evidence>
<dbReference type="SMART" id="SM00450">
    <property type="entry name" value="RHOD"/>
    <property type="match status" value="1"/>
</dbReference>
<dbReference type="PANTHER" id="PTHR43084">
    <property type="entry name" value="PERSULFIDE DIOXYGENASE ETHE1"/>
    <property type="match status" value="1"/>
</dbReference>
<accession>A0ABY5PLU3</accession>
<dbReference type="InterPro" id="IPR036873">
    <property type="entry name" value="Rhodanese-like_dom_sf"/>
</dbReference>
<protein>
    <submittedName>
        <fullName evidence="3">MBL fold metallo-hydrolase</fullName>
    </submittedName>
</protein>
<dbReference type="SUPFAM" id="SSF56281">
    <property type="entry name" value="Metallo-hydrolase/oxidoreductase"/>
    <property type="match status" value="1"/>
</dbReference>
<dbReference type="CDD" id="cd07724">
    <property type="entry name" value="POD-like_MBL-fold"/>
    <property type="match status" value="1"/>
</dbReference>
<evidence type="ECO:0000313" key="4">
    <source>
        <dbReference type="Proteomes" id="UP001058860"/>
    </source>
</evidence>
<reference evidence="4" key="1">
    <citation type="submission" date="2021-11" db="EMBL/GenBank/DDBJ databases">
        <title>Cultivation dependent microbiological survey of springs from the worlds oldest radium mine currently devoted to the extraction of radon-saturated water.</title>
        <authorList>
            <person name="Kapinusova G."/>
            <person name="Smrhova T."/>
            <person name="Strejcek M."/>
            <person name="Suman J."/>
            <person name="Jani K."/>
            <person name="Pajer P."/>
            <person name="Uhlik O."/>
        </authorList>
    </citation>
    <scope>NUCLEOTIDE SEQUENCE [LARGE SCALE GENOMIC DNA]</scope>
    <source>
        <strain evidence="4">J379</strain>
    </source>
</reference>
<dbReference type="InterPro" id="IPR001763">
    <property type="entry name" value="Rhodanese-like_dom"/>
</dbReference>